<evidence type="ECO:0000256" key="2">
    <source>
        <dbReference type="SAM" id="Phobius"/>
    </source>
</evidence>
<protein>
    <submittedName>
        <fullName evidence="3">GumC family protein</fullName>
    </submittedName>
</protein>
<feature type="coiled-coil region" evidence="1">
    <location>
        <begin position="236"/>
        <end position="291"/>
    </location>
</feature>
<keyword evidence="2" id="KW-0472">Membrane</keyword>
<comment type="caution">
    <text evidence="3">The sequence shown here is derived from an EMBL/GenBank/DDBJ whole genome shotgun (WGS) entry which is preliminary data.</text>
</comment>
<name>A0ABN1H0K9_9CAUL</name>
<reference evidence="3 4" key="1">
    <citation type="journal article" date="2019" name="Int. J. Syst. Evol. Microbiol.">
        <title>The Global Catalogue of Microorganisms (GCM) 10K type strain sequencing project: providing services to taxonomists for standard genome sequencing and annotation.</title>
        <authorList>
            <consortium name="The Broad Institute Genomics Platform"/>
            <consortium name="The Broad Institute Genome Sequencing Center for Infectious Disease"/>
            <person name="Wu L."/>
            <person name="Ma J."/>
        </authorList>
    </citation>
    <scope>NUCLEOTIDE SEQUENCE [LARGE SCALE GENOMIC DNA]</scope>
    <source>
        <strain evidence="3 4">JCM 12928</strain>
    </source>
</reference>
<gene>
    <name evidence="3" type="ORF">GCM10009422_22630</name>
</gene>
<dbReference type="PANTHER" id="PTHR32309">
    <property type="entry name" value="TYROSINE-PROTEIN KINASE"/>
    <property type="match status" value="1"/>
</dbReference>
<feature type="transmembrane region" description="Helical" evidence="2">
    <location>
        <begin position="434"/>
        <end position="455"/>
    </location>
</feature>
<keyword evidence="2" id="KW-1133">Transmembrane helix</keyword>
<dbReference type="PANTHER" id="PTHR32309:SF13">
    <property type="entry name" value="FERRIC ENTEROBACTIN TRANSPORT PROTEIN FEPE"/>
    <property type="match status" value="1"/>
</dbReference>
<keyword evidence="4" id="KW-1185">Reference proteome</keyword>
<dbReference type="Proteomes" id="UP001501352">
    <property type="component" value="Unassembled WGS sequence"/>
</dbReference>
<keyword evidence="2" id="KW-0812">Transmembrane</keyword>
<keyword evidence="1" id="KW-0175">Coiled coil</keyword>
<organism evidence="3 4">
    <name type="scientific">Brevundimonas kwangchunensis</name>
    <dbReference type="NCBI Taxonomy" id="322163"/>
    <lineage>
        <taxon>Bacteria</taxon>
        <taxon>Pseudomonadati</taxon>
        <taxon>Pseudomonadota</taxon>
        <taxon>Alphaproteobacteria</taxon>
        <taxon>Caulobacterales</taxon>
        <taxon>Caulobacteraceae</taxon>
        <taxon>Brevundimonas</taxon>
    </lineage>
</organism>
<accession>A0ABN1H0K9</accession>
<feature type="coiled-coil region" evidence="1">
    <location>
        <begin position="346"/>
        <end position="373"/>
    </location>
</feature>
<dbReference type="InterPro" id="IPR050445">
    <property type="entry name" value="Bact_polysacc_biosynth/exp"/>
</dbReference>
<evidence type="ECO:0000313" key="3">
    <source>
        <dbReference type="EMBL" id="GAA0625492.1"/>
    </source>
</evidence>
<sequence>MRATAYTTVRPRYGIADVIGLLFRELLLMIVIFLVIFAIGTAAVLTLKRSYTATSTVYAGVGQEYVYQPRVGAIPTDRSGQPLEADAVAQSEAAILGSLEVKRRTVAALGADRILGPTAKGTPAEREVAALKVLDGGLGVGVTPGSAIISVAFKSDDAERAALILNAVVDQYLIQRRAVFRGQGSQAFADQREAFESELTSADEAYEAFLQSNNIGDFATAKATLAATYQTVFADALSVRAQLNQASQRLATLEAQLARQPAEVVLQQDLNISAQDQILQLRTERENLLARYTEDSQPVRDIDERIAGLQAYVATGTTVGPKEVRTGPSTIFTEIETTRINAAADRDALGARLAVLEGQLNQLRSRQADLTRLESTNATLMGNRDNLSAAVRDFQQRESQSRADSALVAAGADNVRVIARAEAPTRGSSLKMPLLAAVFLFAGFTALCVGLLRIFTRRGFTTPESTGRTLDLPVLAVAPVKAR</sequence>
<proteinExistence type="predicted"/>
<evidence type="ECO:0000256" key="1">
    <source>
        <dbReference type="SAM" id="Coils"/>
    </source>
</evidence>
<dbReference type="EMBL" id="BAAAGA010000005">
    <property type="protein sequence ID" value="GAA0625492.1"/>
    <property type="molecule type" value="Genomic_DNA"/>
</dbReference>
<feature type="transmembrane region" description="Helical" evidence="2">
    <location>
        <begin position="26"/>
        <end position="47"/>
    </location>
</feature>
<dbReference type="RefSeq" id="WP_343793811.1">
    <property type="nucleotide sequence ID" value="NZ_BAAAGA010000005.1"/>
</dbReference>
<evidence type="ECO:0000313" key="4">
    <source>
        <dbReference type="Proteomes" id="UP001501352"/>
    </source>
</evidence>